<evidence type="ECO:0000313" key="16">
    <source>
        <dbReference type="Proteomes" id="UP001213000"/>
    </source>
</evidence>
<evidence type="ECO:0000256" key="1">
    <source>
        <dbReference type="ARBA" id="ARBA00004123"/>
    </source>
</evidence>
<evidence type="ECO:0000313" key="15">
    <source>
        <dbReference type="EMBL" id="KAJ3570454.1"/>
    </source>
</evidence>
<sequence length="974" mass="108487">MPRVRRRVRELQSDKHRQLQKKASSTTLLHHPPRQAPPQLPPSLPPKPVTMAKTKIPFPFKKKVDLPRSAAVPALPEPRDPAVNALFDRPADDERRTREKERETDSRRWSSRGGDHWEPSYSRTSDRADRFHSSQSRWPPRERDRPRSPAPGQLSPRSRSPNSPPPSHRHYDKHRLPAMRSPEPAFSPPQRRDLDRFNDRHRNDSWRPRDDEDDRRSRGGRFDDGDRYYRPRDERPRDEREWTRRDEDWQRREEEKAGDRRRDHGRDADRHRFVDSYRPVSPGPSAFSRPSSPTPRPPASSRPPSPEEAAPPPPPSPPPPDTTPPPPPPPDTHHKDQMLPDSHASVSFAMKRPTLRERTPPHISLTAAPPAKPPPPPIPEQQANKAEPKPLDASKIRPVRRRQFFQRTPKAEMEAYGRVFAGCGQQFDYDLTTKLGEGTFGEVHKAINKKNGAVVALKRILMHNEKEGMPVTALREIKILKALKHTCIVNILDMFVVRSTEKDPLSVYMVFPYMDHDLAGLLENERVKLQPSHIKLYMKQLLEGTEYMHRNHILHRDMKAANLLISNSGSLKIADLGLARSFDPNATRGGLDPRGRERKYTNCVVTRWYRPPELLLGARQYGGEVDIWGIGCVLGEMFSRRPILPGTSDLDQLEKIWQLCGTPNQHSWPNHDALPGCEGVTRFPTQYARRVKQAYESVGAETGDLLDKLLVCNPRERITAAQALEHDYFWTDPLPADPKTLPVYEASHEFDKRAHRNHHPPPNGIPIPNMPNIPNPQFNSQGGGGPPGHFNRGGPPPQQQPHQPGFYPPPPHHHQHHHHHHQPYPPPHHGPGPGFIPPPGPPGPHGHHGFMPPPPPGRGPPGGYPAPPGMHHAGGNPGNRGRPGYHHRGGGGNRDQRQNINDLAAAKSTLPSRPAHLPPKPMLPQGAAMGMSDGAGSRGPGGGGGGGGSGGGGGGGGGHGGRGGGGANVQLNYG</sequence>
<evidence type="ECO:0000256" key="13">
    <source>
        <dbReference type="SAM" id="MobiDB-lite"/>
    </source>
</evidence>
<feature type="compositionally biased region" description="Basic and acidic residues" evidence="13">
    <location>
        <begin position="89"/>
        <end position="132"/>
    </location>
</feature>
<dbReference type="FunFam" id="1.10.510.10:FF:000415">
    <property type="entry name" value="CMGC/CDK/CRK7 protein kinase, variant"/>
    <property type="match status" value="1"/>
</dbReference>
<evidence type="ECO:0000256" key="11">
    <source>
        <dbReference type="ARBA" id="ARBA00049280"/>
    </source>
</evidence>
<keyword evidence="7 12" id="KW-0067">ATP-binding</keyword>
<dbReference type="Pfam" id="PF00069">
    <property type="entry name" value="Pkinase"/>
    <property type="match status" value="1"/>
</dbReference>
<evidence type="ECO:0000256" key="12">
    <source>
        <dbReference type="PROSITE-ProRule" id="PRU10141"/>
    </source>
</evidence>
<feature type="region of interest" description="Disordered" evidence="13">
    <location>
        <begin position="1"/>
        <end position="339"/>
    </location>
</feature>
<feature type="compositionally biased region" description="Basic and acidic residues" evidence="13">
    <location>
        <begin position="190"/>
        <end position="275"/>
    </location>
</feature>
<organism evidence="15 16">
    <name type="scientific">Leucocoprinus birnbaumii</name>
    <dbReference type="NCBI Taxonomy" id="56174"/>
    <lineage>
        <taxon>Eukaryota</taxon>
        <taxon>Fungi</taxon>
        <taxon>Dikarya</taxon>
        <taxon>Basidiomycota</taxon>
        <taxon>Agaricomycotina</taxon>
        <taxon>Agaricomycetes</taxon>
        <taxon>Agaricomycetidae</taxon>
        <taxon>Agaricales</taxon>
        <taxon>Agaricineae</taxon>
        <taxon>Agaricaceae</taxon>
        <taxon>Leucocoprinus</taxon>
    </lineage>
</organism>
<keyword evidence="3" id="KW-0723">Serine/threonine-protein kinase</keyword>
<dbReference type="GO" id="GO:0004693">
    <property type="term" value="F:cyclin-dependent protein serine/threonine kinase activity"/>
    <property type="evidence" value="ECO:0007669"/>
    <property type="project" value="UniProtKB-EC"/>
</dbReference>
<dbReference type="InterPro" id="IPR050108">
    <property type="entry name" value="CDK"/>
</dbReference>
<dbReference type="InterPro" id="IPR011009">
    <property type="entry name" value="Kinase-like_dom_sf"/>
</dbReference>
<dbReference type="Gene3D" id="1.10.510.10">
    <property type="entry name" value="Transferase(Phosphotransferase) domain 1"/>
    <property type="match status" value="1"/>
</dbReference>
<feature type="compositionally biased region" description="Gly residues" evidence="13">
    <location>
        <begin position="936"/>
        <end position="967"/>
    </location>
</feature>
<feature type="compositionally biased region" description="Pro residues" evidence="13">
    <location>
        <begin position="851"/>
        <end position="868"/>
    </location>
</feature>
<evidence type="ECO:0000256" key="5">
    <source>
        <dbReference type="ARBA" id="ARBA00022741"/>
    </source>
</evidence>
<feature type="compositionally biased region" description="Low complexity" evidence="13">
    <location>
        <begin position="869"/>
        <end position="882"/>
    </location>
</feature>
<keyword evidence="8" id="KW-0539">Nucleus</keyword>
<feature type="compositionally biased region" description="Low complexity" evidence="13">
    <location>
        <begin position="926"/>
        <end position="935"/>
    </location>
</feature>
<evidence type="ECO:0000256" key="7">
    <source>
        <dbReference type="ARBA" id="ARBA00022840"/>
    </source>
</evidence>
<feature type="domain" description="Protein kinase" evidence="14">
    <location>
        <begin position="429"/>
        <end position="729"/>
    </location>
</feature>
<evidence type="ECO:0000256" key="10">
    <source>
        <dbReference type="ARBA" id="ARBA00048367"/>
    </source>
</evidence>
<evidence type="ECO:0000256" key="2">
    <source>
        <dbReference type="ARBA" id="ARBA00006485"/>
    </source>
</evidence>
<evidence type="ECO:0000256" key="8">
    <source>
        <dbReference type="ARBA" id="ARBA00023242"/>
    </source>
</evidence>
<gene>
    <name evidence="15" type="ORF">NP233_g4392</name>
</gene>
<proteinExistence type="inferred from homology"/>
<dbReference type="InterPro" id="IPR008271">
    <property type="entry name" value="Ser/Thr_kinase_AS"/>
</dbReference>
<feature type="region of interest" description="Disordered" evidence="13">
    <location>
        <begin position="356"/>
        <end position="397"/>
    </location>
</feature>
<dbReference type="GO" id="GO:0005524">
    <property type="term" value="F:ATP binding"/>
    <property type="evidence" value="ECO:0007669"/>
    <property type="project" value="UniProtKB-UniRule"/>
</dbReference>
<feature type="compositionally biased region" description="Pro residues" evidence="13">
    <location>
        <begin position="292"/>
        <end position="330"/>
    </location>
</feature>
<keyword evidence="5 12" id="KW-0547">Nucleotide-binding</keyword>
<evidence type="ECO:0000256" key="3">
    <source>
        <dbReference type="ARBA" id="ARBA00022527"/>
    </source>
</evidence>
<keyword evidence="16" id="KW-1185">Reference proteome</keyword>
<dbReference type="PROSITE" id="PS00108">
    <property type="entry name" value="PROTEIN_KINASE_ST"/>
    <property type="match status" value="1"/>
</dbReference>
<evidence type="ECO:0000256" key="4">
    <source>
        <dbReference type="ARBA" id="ARBA00022679"/>
    </source>
</evidence>
<dbReference type="EMBL" id="JANIEX010000237">
    <property type="protein sequence ID" value="KAJ3570454.1"/>
    <property type="molecule type" value="Genomic_DNA"/>
</dbReference>
<dbReference type="InterPro" id="IPR000719">
    <property type="entry name" value="Prot_kinase_dom"/>
</dbReference>
<evidence type="ECO:0000256" key="9">
    <source>
        <dbReference type="ARBA" id="ARBA00047811"/>
    </source>
</evidence>
<dbReference type="GO" id="GO:0005634">
    <property type="term" value="C:nucleus"/>
    <property type="evidence" value="ECO:0007669"/>
    <property type="project" value="UniProtKB-SubCell"/>
</dbReference>
<comment type="caution">
    <text evidence="15">The sequence shown here is derived from an EMBL/GenBank/DDBJ whole genome shotgun (WGS) entry which is preliminary data.</text>
</comment>
<comment type="catalytic activity">
    <reaction evidence="9">
        <text>L-threonyl-[protein] + ATP = O-phospho-L-threonyl-[protein] + ADP + H(+)</text>
        <dbReference type="Rhea" id="RHEA:46608"/>
        <dbReference type="Rhea" id="RHEA-COMP:11060"/>
        <dbReference type="Rhea" id="RHEA-COMP:11605"/>
        <dbReference type="ChEBI" id="CHEBI:15378"/>
        <dbReference type="ChEBI" id="CHEBI:30013"/>
        <dbReference type="ChEBI" id="CHEBI:30616"/>
        <dbReference type="ChEBI" id="CHEBI:61977"/>
        <dbReference type="ChEBI" id="CHEBI:456216"/>
        <dbReference type="EC" id="2.7.11.22"/>
    </reaction>
</comment>
<protein>
    <recommendedName>
        <fullName evidence="14">Protein kinase domain-containing protein</fullName>
    </recommendedName>
</protein>
<dbReference type="PROSITE" id="PS50011">
    <property type="entry name" value="PROTEIN_KINASE_DOM"/>
    <property type="match status" value="1"/>
</dbReference>
<evidence type="ECO:0000259" key="14">
    <source>
        <dbReference type="PROSITE" id="PS50011"/>
    </source>
</evidence>
<dbReference type="SUPFAM" id="SSF56112">
    <property type="entry name" value="Protein kinase-like (PK-like)"/>
    <property type="match status" value="1"/>
</dbReference>
<comment type="catalytic activity">
    <reaction evidence="11">
        <text>[DNA-directed RNA polymerase] + ATP = phospho-[DNA-directed RNA polymerase] + ADP + H(+)</text>
        <dbReference type="Rhea" id="RHEA:10216"/>
        <dbReference type="Rhea" id="RHEA-COMP:11321"/>
        <dbReference type="Rhea" id="RHEA-COMP:11322"/>
        <dbReference type="ChEBI" id="CHEBI:15378"/>
        <dbReference type="ChEBI" id="CHEBI:30616"/>
        <dbReference type="ChEBI" id="CHEBI:43176"/>
        <dbReference type="ChEBI" id="CHEBI:68546"/>
        <dbReference type="ChEBI" id="CHEBI:456216"/>
        <dbReference type="EC" id="2.7.11.23"/>
    </reaction>
</comment>
<feature type="compositionally biased region" description="Pro residues" evidence="13">
    <location>
        <begin position="34"/>
        <end position="48"/>
    </location>
</feature>
<dbReference type="PROSITE" id="PS00107">
    <property type="entry name" value="PROTEIN_KINASE_ATP"/>
    <property type="match status" value="1"/>
</dbReference>
<feature type="compositionally biased region" description="Basic and acidic residues" evidence="13">
    <location>
        <begin position="386"/>
        <end position="395"/>
    </location>
</feature>
<dbReference type="Gene3D" id="3.30.200.20">
    <property type="entry name" value="Phosphorylase Kinase, domain 1"/>
    <property type="match status" value="1"/>
</dbReference>
<feature type="compositionally biased region" description="Pro residues" evidence="13">
    <location>
        <begin position="760"/>
        <end position="774"/>
    </location>
</feature>
<dbReference type="PANTHER" id="PTHR24056">
    <property type="entry name" value="CELL DIVISION PROTEIN KINASE"/>
    <property type="match status" value="1"/>
</dbReference>
<name>A0AAD5W178_9AGAR</name>
<evidence type="ECO:0000256" key="6">
    <source>
        <dbReference type="ARBA" id="ARBA00022777"/>
    </source>
</evidence>
<dbReference type="AlphaFoldDB" id="A0AAD5W178"/>
<dbReference type="CDD" id="cd07866">
    <property type="entry name" value="STKc_BUR1"/>
    <property type="match status" value="1"/>
</dbReference>
<feature type="compositionally biased region" description="Basic residues" evidence="13">
    <location>
        <begin position="811"/>
        <end position="822"/>
    </location>
</feature>
<accession>A0AAD5W178</accession>
<dbReference type="FunFam" id="3.30.200.20:FF:000124">
    <property type="entry name" value="Cyclin-dependent kinase 4"/>
    <property type="match status" value="1"/>
</dbReference>
<comment type="similarity">
    <text evidence="2">Belongs to the protein kinase superfamily. CMGC Ser/Thr protein kinase family. CDC2/CDKX subfamily.</text>
</comment>
<dbReference type="PANTHER" id="PTHR24056:SF233">
    <property type="entry name" value="CYCLIN-DEPENDENT KINASE 9"/>
    <property type="match status" value="1"/>
</dbReference>
<keyword evidence="6" id="KW-0418">Kinase</keyword>
<dbReference type="SMART" id="SM00220">
    <property type="entry name" value="S_TKc"/>
    <property type="match status" value="1"/>
</dbReference>
<feature type="compositionally biased region" description="Pro residues" evidence="13">
    <location>
        <begin position="370"/>
        <end position="379"/>
    </location>
</feature>
<comment type="catalytic activity">
    <reaction evidence="10">
        <text>L-seryl-[protein] + ATP = O-phospho-L-seryl-[protein] + ADP + H(+)</text>
        <dbReference type="Rhea" id="RHEA:17989"/>
        <dbReference type="Rhea" id="RHEA-COMP:9863"/>
        <dbReference type="Rhea" id="RHEA-COMP:11604"/>
        <dbReference type="ChEBI" id="CHEBI:15378"/>
        <dbReference type="ChEBI" id="CHEBI:29999"/>
        <dbReference type="ChEBI" id="CHEBI:30616"/>
        <dbReference type="ChEBI" id="CHEBI:83421"/>
        <dbReference type="ChEBI" id="CHEBI:456216"/>
        <dbReference type="EC" id="2.7.11.22"/>
    </reaction>
</comment>
<feature type="binding site" evidence="12">
    <location>
        <position position="458"/>
    </location>
    <ligand>
        <name>ATP</name>
        <dbReference type="ChEBI" id="CHEBI:30616"/>
    </ligand>
</feature>
<dbReference type="Proteomes" id="UP001213000">
    <property type="component" value="Unassembled WGS sequence"/>
</dbReference>
<comment type="subcellular location">
    <subcellularLocation>
        <location evidence="1">Nucleus</location>
    </subcellularLocation>
</comment>
<dbReference type="InterPro" id="IPR017441">
    <property type="entry name" value="Protein_kinase_ATP_BS"/>
</dbReference>
<feature type="compositionally biased region" description="Pro residues" evidence="13">
    <location>
        <begin position="823"/>
        <end position="844"/>
    </location>
</feature>
<feature type="compositionally biased region" description="Basic residues" evidence="13">
    <location>
        <begin position="167"/>
        <end position="177"/>
    </location>
</feature>
<reference evidence="15" key="1">
    <citation type="submission" date="2022-07" db="EMBL/GenBank/DDBJ databases">
        <title>Genome Sequence of Leucocoprinus birnbaumii.</title>
        <authorList>
            <person name="Buettner E."/>
        </authorList>
    </citation>
    <scope>NUCLEOTIDE SEQUENCE</scope>
    <source>
        <strain evidence="15">VT141</strain>
    </source>
</reference>
<feature type="region of interest" description="Disordered" evidence="13">
    <location>
        <begin position="909"/>
        <end position="974"/>
    </location>
</feature>
<feature type="region of interest" description="Disordered" evidence="13">
    <location>
        <begin position="751"/>
        <end position="897"/>
    </location>
</feature>
<keyword evidence="4" id="KW-0808">Transferase</keyword>
<dbReference type="GO" id="GO:0008353">
    <property type="term" value="F:RNA polymerase II CTD heptapeptide repeat kinase activity"/>
    <property type="evidence" value="ECO:0007669"/>
    <property type="project" value="UniProtKB-EC"/>
</dbReference>